<keyword evidence="3" id="KW-1185">Reference proteome</keyword>
<feature type="compositionally biased region" description="Basic and acidic residues" evidence="1">
    <location>
        <begin position="143"/>
        <end position="158"/>
    </location>
</feature>
<dbReference type="AlphaFoldDB" id="A0A3D9V2L0"/>
<gene>
    <name evidence="2" type="ORF">DFJ64_1158</name>
</gene>
<organism evidence="2 3">
    <name type="scientific">Thermasporomyces composti</name>
    <dbReference type="NCBI Taxonomy" id="696763"/>
    <lineage>
        <taxon>Bacteria</taxon>
        <taxon>Bacillati</taxon>
        <taxon>Actinomycetota</taxon>
        <taxon>Actinomycetes</taxon>
        <taxon>Propionibacteriales</taxon>
        <taxon>Nocardioidaceae</taxon>
        <taxon>Thermasporomyces</taxon>
    </lineage>
</organism>
<feature type="compositionally biased region" description="Low complexity" evidence="1">
    <location>
        <begin position="55"/>
        <end position="64"/>
    </location>
</feature>
<sequence>MLTVVVWVLAILGRAPVWAPSVPFAATLAMLVVSAVAARRARRGASRAAERRVRVVAQRTASPRRSSDGRPRPTAEQQSTGASAERLLPPPRPAPRRSEARDDGRWDPVEVPLPLYLSKAKAPRTVRTVELGSPGTWTSGRLPGREQESRSVESRDVLLDASEPSDSREGNGDVPESARRRAVGD</sequence>
<dbReference type="Proteomes" id="UP000256485">
    <property type="component" value="Unassembled WGS sequence"/>
</dbReference>
<comment type="caution">
    <text evidence="2">The sequence shown here is derived from an EMBL/GenBank/DDBJ whole genome shotgun (WGS) entry which is preliminary data.</text>
</comment>
<evidence type="ECO:0000256" key="1">
    <source>
        <dbReference type="SAM" id="MobiDB-lite"/>
    </source>
</evidence>
<dbReference type="RefSeq" id="WP_147304609.1">
    <property type="nucleotide sequence ID" value="NZ_QTUC01000001.1"/>
</dbReference>
<evidence type="ECO:0000313" key="2">
    <source>
        <dbReference type="EMBL" id="REF35767.1"/>
    </source>
</evidence>
<feature type="region of interest" description="Disordered" evidence="1">
    <location>
        <begin position="43"/>
        <end position="109"/>
    </location>
</feature>
<dbReference type="EMBL" id="QTUC01000001">
    <property type="protein sequence ID" value="REF35767.1"/>
    <property type="molecule type" value="Genomic_DNA"/>
</dbReference>
<reference evidence="2 3" key="1">
    <citation type="submission" date="2018-08" db="EMBL/GenBank/DDBJ databases">
        <title>Sequencing the genomes of 1000 actinobacteria strains.</title>
        <authorList>
            <person name="Klenk H.-P."/>
        </authorList>
    </citation>
    <scope>NUCLEOTIDE SEQUENCE [LARGE SCALE GENOMIC DNA]</scope>
    <source>
        <strain evidence="2 3">DSM 22891</strain>
    </source>
</reference>
<feature type="compositionally biased region" description="Basic and acidic residues" evidence="1">
    <location>
        <begin position="96"/>
        <end position="108"/>
    </location>
</feature>
<feature type="region of interest" description="Disordered" evidence="1">
    <location>
        <begin position="127"/>
        <end position="185"/>
    </location>
</feature>
<protein>
    <submittedName>
        <fullName evidence="2">Uncharacterized protein</fullName>
    </submittedName>
</protein>
<name>A0A3D9V2L0_THECX</name>
<accession>A0A3D9V2L0</accession>
<proteinExistence type="predicted"/>
<dbReference type="OrthoDB" id="3218604at2"/>
<feature type="compositionally biased region" description="Basic and acidic residues" evidence="1">
    <location>
        <begin position="165"/>
        <end position="185"/>
    </location>
</feature>
<evidence type="ECO:0000313" key="3">
    <source>
        <dbReference type="Proteomes" id="UP000256485"/>
    </source>
</evidence>